<feature type="compositionally biased region" description="Polar residues" evidence="4">
    <location>
        <begin position="21"/>
        <end position="31"/>
    </location>
</feature>
<comment type="caution">
    <text evidence="7">The sequence shown here is derived from an EMBL/GenBank/DDBJ whole genome shotgun (WGS) entry which is preliminary data.</text>
</comment>
<evidence type="ECO:0000259" key="6">
    <source>
        <dbReference type="PROSITE" id="PS51294"/>
    </source>
</evidence>
<evidence type="ECO:0000256" key="1">
    <source>
        <dbReference type="ARBA" id="ARBA00004123"/>
    </source>
</evidence>
<dbReference type="GeneID" id="90037162"/>
<proteinExistence type="predicted"/>
<feature type="domain" description="HTH myb-type" evidence="6">
    <location>
        <begin position="209"/>
        <end position="259"/>
    </location>
</feature>
<dbReference type="InterPro" id="IPR051651">
    <property type="entry name" value="DMTF1_DNA-bind_reg"/>
</dbReference>
<dbReference type="PANTHER" id="PTHR46380">
    <property type="entry name" value="CYCLIN-D-BINDING MYB-LIKE TRANSCRIPTION FACTOR 1"/>
    <property type="match status" value="1"/>
</dbReference>
<evidence type="ECO:0000313" key="8">
    <source>
        <dbReference type="Proteomes" id="UP001498771"/>
    </source>
</evidence>
<dbReference type="Pfam" id="PF00249">
    <property type="entry name" value="Myb_DNA-binding"/>
    <property type="match status" value="2"/>
</dbReference>
<gene>
    <name evidence="7" type="ORF">BZA70DRAFT_272435</name>
</gene>
<dbReference type="RefSeq" id="XP_064770919.1">
    <property type="nucleotide sequence ID" value="XM_064911650.1"/>
</dbReference>
<dbReference type="SMART" id="SM00717">
    <property type="entry name" value="SANT"/>
    <property type="match status" value="2"/>
</dbReference>
<sequence length="317" mass="35670">MSPLPQQAQHQQIPQRHGSIPHSTSTGSTFNFDPLDNSDMTSVASTSPAGGHIGKKQKLSPSMPINNTPMAIHSPQPLPPQQLQQQMPMPQMQMPPQQQQQQPQSLQQPQHHQQQPQQPQQQQPQQQPQQQQQQQQPPPPPQQQQQTNGAHGQVPPKRNPQARATTWSKSEEERLRVLVECGTKWQAITKEFPNRTAGAIKKHYYADMKHTTWNPEEDTKLADAVKEDEENKWKRIADKVGKPAKACEKRMKELVKTQAPSSVSLHQLPPPMAAQQQQIVQQAPQQMAVQQQAQPQSQQQPVPMQPIMQGGPPPTRV</sequence>
<feature type="region of interest" description="Disordered" evidence="4">
    <location>
        <begin position="1"/>
        <end position="173"/>
    </location>
</feature>
<feature type="region of interest" description="Disordered" evidence="4">
    <location>
        <begin position="255"/>
        <end position="317"/>
    </location>
</feature>
<feature type="domain" description="Myb-like" evidence="5">
    <location>
        <begin position="159"/>
        <end position="204"/>
    </location>
</feature>
<feature type="compositionally biased region" description="Low complexity" evidence="4">
    <location>
        <begin position="81"/>
        <end position="135"/>
    </location>
</feature>
<dbReference type="PANTHER" id="PTHR46380:SF2">
    <property type="entry name" value="CYCLIN-D-BINDING MYB-LIKE TRANSCRIPTION FACTOR 1"/>
    <property type="match status" value="1"/>
</dbReference>
<evidence type="ECO:0000313" key="7">
    <source>
        <dbReference type="EMBL" id="KAK7207886.1"/>
    </source>
</evidence>
<feature type="domain" description="Myb-like" evidence="5">
    <location>
        <begin position="205"/>
        <end position="255"/>
    </location>
</feature>
<name>A0ABR1FDH1_9ASCO</name>
<feature type="compositionally biased region" description="Low complexity" evidence="4">
    <location>
        <begin position="1"/>
        <end position="15"/>
    </location>
</feature>
<dbReference type="EMBL" id="JBBJBU010000001">
    <property type="protein sequence ID" value="KAK7207886.1"/>
    <property type="molecule type" value="Genomic_DNA"/>
</dbReference>
<organism evidence="7 8">
    <name type="scientific">Myxozyma melibiosi</name>
    <dbReference type="NCBI Taxonomy" id="54550"/>
    <lineage>
        <taxon>Eukaryota</taxon>
        <taxon>Fungi</taxon>
        <taxon>Dikarya</taxon>
        <taxon>Ascomycota</taxon>
        <taxon>Saccharomycotina</taxon>
        <taxon>Lipomycetes</taxon>
        <taxon>Lipomycetales</taxon>
        <taxon>Lipomycetaceae</taxon>
        <taxon>Myxozyma</taxon>
    </lineage>
</organism>
<keyword evidence="3" id="KW-0539">Nucleus</keyword>
<evidence type="ECO:0000256" key="4">
    <source>
        <dbReference type="SAM" id="MobiDB-lite"/>
    </source>
</evidence>
<feature type="compositionally biased region" description="Polar residues" evidence="4">
    <location>
        <begin position="59"/>
        <end position="69"/>
    </location>
</feature>
<dbReference type="Gene3D" id="1.10.10.60">
    <property type="entry name" value="Homeodomain-like"/>
    <property type="match status" value="2"/>
</dbReference>
<dbReference type="Proteomes" id="UP001498771">
    <property type="component" value="Unassembled WGS sequence"/>
</dbReference>
<dbReference type="PROSITE" id="PS50090">
    <property type="entry name" value="MYB_LIKE"/>
    <property type="match status" value="2"/>
</dbReference>
<reference evidence="7 8" key="1">
    <citation type="submission" date="2024-03" db="EMBL/GenBank/DDBJ databases">
        <title>Genome-scale model development and genomic sequencing of the oleaginous clade Lipomyces.</title>
        <authorList>
            <consortium name="Lawrence Berkeley National Laboratory"/>
            <person name="Czajka J.J."/>
            <person name="Han Y."/>
            <person name="Kim J."/>
            <person name="Mondo S.J."/>
            <person name="Hofstad B.A."/>
            <person name="Robles A."/>
            <person name="Haridas S."/>
            <person name="Riley R."/>
            <person name="LaButti K."/>
            <person name="Pangilinan J."/>
            <person name="Andreopoulos W."/>
            <person name="Lipzen A."/>
            <person name="Yan J."/>
            <person name="Wang M."/>
            <person name="Ng V."/>
            <person name="Grigoriev I.V."/>
            <person name="Spatafora J.W."/>
            <person name="Magnuson J.K."/>
            <person name="Baker S.E."/>
            <person name="Pomraning K.R."/>
        </authorList>
    </citation>
    <scope>NUCLEOTIDE SEQUENCE [LARGE SCALE GENOMIC DNA]</scope>
    <source>
        <strain evidence="7 8">Phaff 52-87</strain>
    </source>
</reference>
<comment type="subcellular location">
    <subcellularLocation>
        <location evidence="1">Nucleus</location>
    </subcellularLocation>
</comment>
<evidence type="ECO:0000259" key="5">
    <source>
        <dbReference type="PROSITE" id="PS50090"/>
    </source>
</evidence>
<dbReference type="PROSITE" id="PS51294">
    <property type="entry name" value="HTH_MYB"/>
    <property type="match status" value="1"/>
</dbReference>
<dbReference type="InterPro" id="IPR001005">
    <property type="entry name" value="SANT/Myb"/>
</dbReference>
<evidence type="ECO:0000256" key="2">
    <source>
        <dbReference type="ARBA" id="ARBA00023125"/>
    </source>
</evidence>
<dbReference type="SUPFAM" id="SSF46689">
    <property type="entry name" value="Homeodomain-like"/>
    <property type="match status" value="2"/>
</dbReference>
<feature type="compositionally biased region" description="Polar residues" evidence="4">
    <location>
        <begin position="38"/>
        <end position="48"/>
    </location>
</feature>
<dbReference type="CDD" id="cd00167">
    <property type="entry name" value="SANT"/>
    <property type="match status" value="2"/>
</dbReference>
<keyword evidence="2" id="KW-0238">DNA-binding</keyword>
<dbReference type="InterPro" id="IPR017930">
    <property type="entry name" value="Myb_dom"/>
</dbReference>
<keyword evidence="8" id="KW-1185">Reference proteome</keyword>
<feature type="compositionally biased region" description="Low complexity" evidence="4">
    <location>
        <begin position="273"/>
        <end position="310"/>
    </location>
</feature>
<accession>A0ABR1FDH1</accession>
<dbReference type="InterPro" id="IPR009057">
    <property type="entry name" value="Homeodomain-like_sf"/>
</dbReference>
<protein>
    <submittedName>
        <fullName evidence="7">Uncharacterized protein</fullName>
    </submittedName>
</protein>
<evidence type="ECO:0000256" key="3">
    <source>
        <dbReference type="ARBA" id="ARBA00023242"/>
    </source>
</evidence>